<comment type="caution">
    <text evidence="3">The sequence shown here is derived from an EMBL/GenBank/DDBJ whole genome shotgun (WGS) entry which is preliminary data.</text>
</comment>
<organism evidence="3 4">
    <name type="scientific">Planotetraspora silvatica</name>
    <dbReference type="NCBI Taxonomy" id="234614"/>
    <lineage>
        <taxon>Bacteria</taxon>
        <taxon>Bacillati</taxon>
        <taxon>Actinomycetota</taxon>
        <taxon>Actinomycetes</taxon>
        <taxon>Streptosporangiales</taxon>
        <taxon>Streptosporangiaceae</taxon>
        <taxon>Planotetraspora</taxon>
    </lineage>
</organism>
<evidence type="ECO:0000256" key="1">
    <source>
        <dbReference type="SAM" id="MobiDB-lite"/>
    </source>
</evidence>
<dbReference type="RefSeq" id="WP_203972729.1">
    <property type="nucleotide sequence ID" value="NZ_BAAAKY010000022.1"/>
</dbReference>
<evidence type="ECO:0000313" key="4">
    <source>
        <dbReference type="Proteomes" id="UP000644610"/>
    </source>
</evidence>
<feature type="domain" description="HNH nuclease" evidence="2">
    <location>
        <begin position="210"/>
        <end position="259"/>
    </location>
</feature>
<reference evidence="3" key="1">
    <citation type="submission" date="2021-01" db="EMBL/GenBank/DDBJ databases">
        <title>Whole genome shotgun sequence of Planotetraspora silvatica NBRC 100141.</title>
        <authorList>
            <person name="Komaki H."/>
            <person name="Tamura T."/>
        </authorList>
    </citation>
    <scope>NUCLEOTIDE SEQUENCE</scope>
    <source>
        <strain evidence="3">NBRC 100141</strain>
    </source>
</reference>
<accession>A0A8J3UKU6</accession>
<dbReference type="Pfam" id="PF13391">
    <property type="entry name" value="HNH_2"/>
    <property type="match status" value="1"/>
</dbReference>
<protein>
    <recommendedName>
        <fullName evidence="2">HNH nuclease domain-containing protein</fullName>
    </recommendedName>
</protein>
<proteinExistence type="predicted"/>
<feature type="region of interest" description="Disordered" evidence="1">
    <location>
        <begin position="308"/>
        <end position="327"/>
    </location>
</feature>
<dbReference type="InterPro" id="IPR003615">
    <property type="entry name" value="HNH_nuc"/>
</dbReference>
<name>A0A8J3UKU6_9ACTN</name>
<feature type="compositionally biased region" description="Low complexity" evidence="1">
    <location>
        <begin position="309"/>
        <end position="327"/>
    </location>
</feature>
<dbReference type="AlphaFoldDB" id="A0A8J3UKU6"/>
<dbReference type="EMBL" id="BOOQ01000008">
    <property type="protein sequence ID" value="GII45091.1"/>
    <property type="molecule type" value="Genomic_DNA"/>
</dbReference>
<dbReference type="Proteomes" id="UP000644610">
    <property type="component" value="Unassembled WGS sequence"/>
</dbReference>
<sequence length="327" mass="36005">MTAWLMYLGTEAKRVGEGYDDNPSTHYSWDSRVPNASHVRVGDTIVLWDGEALLGLSVIEDIATGSGTKDLSSCPTCGKADIAERKTMTPKYRCWNGHCKAEFDTPALETVPVTTYRARYEAGWIDLRGHISAPELRALCEEPKSQNALRRLRWDDFRTRVETGKNATPLDVADNTRKVIAGGHKTRTVRVRNGQAAFRASLLEQFGEICAFLGPMPAAALEAAHLYSYAGNGKHHTYGGLLLRRDVHRLFDLGQIAIDPNTMALDIAPSTRAYPDYDKLHGQPLTVPLTKTHQKWISEHWAMHRGAMSAIPGPSSSTSTASPHAVA</sequence>
<evidence type="ECO:0000259" key="2">
    <source>
        <dbReference type="Pfam" id="PF13391"/>
    </source>
</evidence>
<evidence type="ECO:0000313" key="3">
    <source>
        <dbReference type="EMBL" id="GII45091.1"/>
    </source>
</evidence>
<gene>
    <name evidence="3" type="ORF">Psi02_15150</name>
</gene>
<keyword evidence="4" id="KW-1185">Reference proteome</keyword>